<dbReference type="Proteomes" id="UP001302493">
    <property type="component" value="Chromosome"/>
</dbReference>
<evidence type="ECO:0000313" key="1">
    <source>
        <dbReference type="EMBL" id="WOB79759.1"/>
    </source>
</evidence>
<gene>
    <name evidence="1" type="ORF">PZA08_06195</name>
</gene>
<evidence type="ECO:0000313" key="2">
    <source>
        <dbReference type="Proteomes" id="UP001302493"/>
    </source>
</evidence>
<protein>
    <submittedName>
        <fullName evidence="1">Uncharacterized protein</fullName>
    </submittedName>
</protein>
<accession>A0ACD4VP87</accession>
<proteinExistence type="predicted"/>
<name>A0ACD4VP87_9CAUL</name>
<keyword evidence="2" id="KW-1185">Reference proteome</keyword>
<reference evidence="1" key="1">
    <citation type="submission" date="2023-03" db="EMBL/GenBank/DDBJ databases">
        <title>Genome sequence of Brevundimonas nasdae SJTX8.</title>
        <authorList>
            <person name="Liang R."/>
        </authorList>
    </citation>
    <scope>NUCLEOTIDE SEQUENCE</scope>
    <source>
        <strain evidence="1">X8</strain>
    </source>
</reference>
<organism evidence="1 2">
    <name type="scientific">Brevundimonas nasdae</name>
    <dbReference type="NCBI Taxonomy" id="172043"/>
    <lineage>
        <taxon>Bacteria</taxon>
        <taxon>Pseudomonadati</taxon>
        <taxon>Pseudomonadota</taxon>
        <taxon>Alphaproteobacteria</taxon>
        <taxon>Caulobacterales</taxon>
        <taxon>Caulobacteraceae</taxon>
        <taxon>Brevundimonas</taxon>
    </lineage>
</organism>
<sequence>MPKSNDTVHLRFTLKGESGPFWQTNATVASVANGTALLDGLDRQIAARIADFRRAGEGRWTLDFVRARP</sequence>
<dbReference type="EMBL" id="CP119180">
    <property type="protein sequence ID" value="WOB79759.1"/>
    <property type="molecule type" value="Genomic_DNA"/>
</dbReference>